<evidence type="ECO:0000259" key="4">
    <source>
        <dbReference type="Pfam" id="PF22624"/>
    </source>
</evidence>
<dbReference type="Proteomes" id="UP000236333">
    <property type="component" value="Unassembled WGS sequence"/>
</dbReference>
<dbReference type="EC" id="2.7.8.7" evidence="1"/>
<sequence length="235" mass="24883">MSPLARGGGHRFRWVLDVDEEMALGFQRHLALLPEPEQRHVLSFVQPADQHRALASRLMQRACVCLALAVEWPAVTLALTKGRKPFTTCAKPSSAPNFNYNVSHEGLAHDEAACEAAFQRLWSLKEAYIKARGDGLGFAPLSRAAFHCAAAGRGAAVSAELMLDGAPQPNWRFLCEPLPYGHCVSVALGPPSGVVDQLGAFKATLHGAPDPGAAAAGPSFTAVTLEQLLAAAGVV</sequence>
<dbReference type="SUPFAM" id="SSF56214">
    <property type="entry name" value="4'-phosphopantetheinyl transferase"/>
    <property type="match status" value="2"/>
</dbReference>
<evidence type="ECO:0000256" key="2">
    <source>
        <dbReference type="ARBA" id="ARBA00022679"/>
    </source>
</evidence>
<dbReference type="AlphaFoldDB" id="A0A2J8A960"/>
<dbReference type="InterPro" id="IPR037143">
    <property type="entry name" value="4-PPantetheinyl_Trfase_dom_sf"/>
</dbReference>
<comment type="caution">
    <text evidence="5">The sequence shown here is derived from an EMBL/GenBank/DDBJ whole genome shotgun (WGS) entry which is preliminary data.</text>
</comment>
<evidence type="ECO:0000256" key="1">
    <source>
        <dbReference type="ARBA" id="ARBA00013172"/>
    </source>
</evidence>
<feature type="domain" description="4'-phosphopantetheinyl transferase N-terminal" evidence="4">
    <location>
        <begin position="26"/>
        <end position="106"/>
    </location>
</feature>
<keyword evidence="6" id="KW-1185">Reference proteome</keyword>
<keyword evidence="2 5" id="KW-0808">Transferase</keyword>
<accession>A0A2J8A960</accession>
<gene>
    <name evidence="5" type="ORF">TSOC_004322</name>
</gene>
<organism evidence="5 6">
    <name type="scientific">Tetrabaena socialis</name>
    <dbReference type="NCBI Taxonomy" id="47790"/>
    <lineage>
        <taxon>Eukaryota</taxon>
        <taxon>Viridiplantae</taxon>
        <taxon>Chlorophyta</taxon>
        <taxon>core chlorophytes</taxon>
        <taxon>Chlorophyceae</taxon>
        <taxon>CS clade</taxon>
        <taxon>Chlamydomonadales</taxon>
        <taxon>Tetrabaenaceae</taxon>
        <taxon>Tetrabaena</taxon>
    </lineage>
</organism>
<dbReference type="EMBL" id="PGGS01000105">
    <property type="protein sequence ID" value="PNH09074.1"/>
    <property type="molecule type" value="Genomic_DNA"/>
</dbReference>
<dbReference type="OrthoDB" id="26719at2759"/>
<dbReference type="PANTHER" id="PTHR12215">
    <property type="entry name" value="PHOSPHOPANTETHEINE TRANSFERASE"/>
    <property type="match status" value="1"/>
</dbReference>
<name>A0A2J8A960_9CHLO</name>
<dbReference type="GO" id="GO:0019878">
    <property type="term" value="P:lysine biosynthetic process via aminoadipic acid"/>
    <property type="evidence" value="ECO:0007669"/>
    <property type="project" value="TreeGrafter"/>
</dbReference>
<dbReference type="Pfam" id="PF22624">
    <property type="entry name" value="AASDHPPT_N"/>
    <property type="match status" value="1"/>
</dbReference>
<dbReference type="InterPro" id="IPR050559">
    <property type="entry name" value="P-Pant_transferase_sf"/>
</dbReference>
<proteinExistence type="predicted"/>
<dbReference type="Gene3D" id="3.90.470.20">
    <property type="entry name" value="4'-phosphopantetheinyl transferase domain"/>
    <property type="match status" value="1"/>
</dbReference>
<evidence type="ECO:0000313" key="6">
    <source>
        <dbReference type="Proteomes" id="UP000236333"/>
    </source>
</evidence>
<dbReference type="InterPro" id="IPR008278">
    <property type="entry name" value="4-PPantetheinyl_Trfase_dom"/>
</dbReference>
<evidence type="ECO:0000259" key="3">
    <source>
        <dbReference type="Pfam" id="PF01648"/>
    </source>
</evidence>
<dbReference type="PANTHER" id="PTHR12215:SF10">
    <property type="entry name" value="L-AMINOADIPATE-SEMIALDEHYDE DEHYDROGENASE-PHOSPHOPANTETHEINYL TRANSFERASE"/>
    <property type="match status" value="1"/>
</dbReference>
<dbReference type="InterPro" id="IPR055066">
    <property type="entry name" value="AASDHPPT_N"/>
</dbReference>
<dbReference type="GO" id="GO:0008897">
    <property type="term" value="F:holo-[acyl-carrier-protein] synthase activity"/>
    <property type="evidence" value="ECO:0007669"/>
    <property type="project" value="UniProtKB-EC"/>
</dbReference>
<feature type="domain" description="4'-phosphopantetheinyl transferase" evidence="3">
    <location>
        <begin position="109"/>
        <end position="175"/>
    </location>
</feature>
<evidence type="ECO:0000313" key="5">
    <source>
        <dbReference type="EMBL" id="PNH09074.1"/>
    </source>
</evidence>
<protein>
    <recommendedName>
        <fullName evidence="1">holo-[acyl-carrier-protein] synthase</fullName>
        <ecNumber evidence="1">2.7.8.7</ecNumber>
    </recommendedName>
</protein>
<reference evidence="5 6" key="1">
    <citation type="journal article" date="2017" name="Mol. Biol. Evol.">
        <title>The 4-celled Tetrabaena socialis nuclear genome reveals the essential components for genetic control of cell number at the origin of multicellularity in the volvocine lineage.</title>
        <authorList>
            <person name="Featherston J."/>
            <person name="Arakaki Y."/>
            <person name="Hanschen E.R."/>
            <person name="Ferris P.J."/>
            <person name="Michod R.E."/>
            <person name="Olson B.J.S.C."/>
            <person name="Nozaki H."/>
            <person name="Durand P.M."/>
        </authorList>
    </citation>
    <scope>NUCLEOTIDE SEQUENCE [LARGE SCALE GENOMIC DNA]</scope>
    <source>
        <strain evidence="5 6">NIES-571</strain>
    </source>
</reference>
<dbReference type="GO" id="GO:0000287">
    <property type="term" value="F:magnesium ion binding"/>
    <property type="evidence" value="ECO:0007669"/>
    <property type="project" value="InterPro"/>
</dbReference>
<dbReference type="GO" id="GO:0005829">
    <property type="term" value="C:cytosol"/>
    <property type="evidence" value="ECO:0007669"/>
    <property type="project" value="TreeGrafter"/>
</dbReference>
<dbReference type="Pfam" id="PF01648">
    <property type="entry name" value="ACPS"/>
    <property type="match status" value="1"/>
</dbReference>